<evidence type="ECO:0000313" key="2">
    <source>
        <dbReference type="Proteomes" id="UP001239994"/>
    </source>
</evidence>
<keyword evidence="2" id="KW-1185">Reference proteome</keyword>
<sequence>MDYKYRLLPSQHDYIANSSNLECRGSLNPHWQKAAGEAGKVYLKNSDHQRGCPTGFYTLPTVLLTVPLSQYPETTVIGLICDGDESAYRQVVDQIVLWSIYNNLKLNTVEMTLDFRRNPPTLPALTILDRSVSAMESFKFLGTTITIDLK</sequence>
<proteinExistence type="predicted"/>
<organism evidence="1 2">
    <name type="scientific">Electrophorus voltai</name>
    <dbReference type="NCBI Taxonomy" id="2609070"/>
    <lineage>
        <taxon>Eukaryota</taxon>
        <taxon>Metazoa</taxon>
        <taxon>Chordata</taxon>
        <taxon>Craniata</taxon>
        <taxon>Vertebrata</taxon>
        <taxon>Euteleostomi</taxon>
        <taxon>Actinopterygii</taxon>
        <taxon>Neopterygii</taxon>
        <taxon>Teleostei</taxon>
        <taxon>Ostariophysi</taxon>
        <taxon>Gymnotiformes</taxon>
        <taxon>Gymnotoidei</taxon>
        <taxon>Gymnotidae</taxon>
        <taxon>Electrophorus</taxon>
    </lineage>
</organism>
<gene>
    <name evidence="1" type="ORF">P4O66_020473</name>
</gene>
<dbReference type="AlphaFoldDB" id="A0AAD9E2C6"/>
<evidence type="ECO:0000313" key="1">
    <source>
        <dbReference type="EMBL" id="KAK1804465.1"/>
    </source>
</evidence>
<accession>A0AAD9E2C6</accession>
<comment type="caution">
    <text evidence="1">The sequence shown here is derived from an EMBL/GenBank/DDBJ whole genome shotgun (WGS) entry which is preliminary data.</text>
</comment>
<reference evidence="1" key="1">
    <citation type="submission" date="2023-03" db="EMBL/GenBank/DDBJ databases">
        <title>Electrophorus voltai genome.</title>
        <authorList>
            <person name="Bian C."/>
        </authorList>
    </citation>
    <scope>NUCLEOTIDE SEQUENCE</scope>
    <source>
        <strain evidence="1">CB-2022</strain>
        <tissue evidence="1">Muscle</tissue>
    </source>
</reference>
<dbReference type="EMBL" id="JAROKS010000004">
    <property type="protein sequence ID" value="KAK1804465.1"/>
    <property type="molecule type" value="Genomic_DNA"/>
</dbReference>
<name>A0AAD9E2C6_9TELE</name>
<dbReference type="Proteomes" id="UP001239994">
    <property type="component" value="Unassembled WGS sequence"/>
</dbReference>
<protein>
    <submittedName>
        <fullName evidence="1">Uncharacterized protein</fullName>
    </submittedName>
</protein>